<accession>A0A7C9VJE4</accession>
<reference evidence="5" key="1">
    <citation type="submission" date="2020-02" db="EMBL/GenBank/DDBJ databases">
        <title>Draft genome sequence of Candidatus Afipia apatlaquensis IBT-C3, a potential strain for decolorization of textile dyes.</title>
        <authorList>
            <person name="Sanchez-Reyes A."/>
            <person name="Breton-Deval L."/>
            <person name="Mangelson H."/>
            <person name="Sanchez-Flores A."/>
        </authorList>
    </citation>
    <scope>NUCLEOTIDE SEQUENCE [LARGE SCALE GENOMIC DNA]</scope>
    <source>
        <strain evidence="5">IBT-C3</strain>
    </source>
</reference>
<name>A0A7C9VJE4_9BRAD</name>
<dbReference type="Proteomes" id="UP000480266">
    <property type="component" value="Unassembled WGS sequence"/>
</dbReference>
<dbReference type="PROSITE" id="PS50977">
    <property type="entry name" value="HTH_TETR_2"/>
    <property type="match status" value="1"/>
</dbReference>
<evidence type="ECO:0000313" key="5">
    <source>
        <dbReference type="EMBL" id="NGX99808.1"/>
    </source>
</evidence>
<dbReference type="PANTHER" id="PTHR30055">
    <property type="entry name" value="HTH-TYPE TRANSCRIPTIONAL REGULATOR RUTR"/>
    <property type="match status" value="1"/>
</dbReference>
<evidence type="ECO:0000259" key="4">
    <source>
        <dbReference type="PROSITE" id="PS50977"/>
    </source>
</evidence>
<dbReference type="InterPro" id="IPR050109">
    <property type="entry name" value="HTH-type_TetR-like_transc_reg"/>
</dbReference>
<organism evidence="5 6">
    <name type="scientific">Candidatus Afipia apatlaquensis</name>
    <dbReference type="NCBI Taxonomy" id="2712852"/>
    <lineage>
        <taxon>Bacteria</taxon>
        <taxon>Pseudomonadati</taxon>
        <taxon>Pseudomonadota</taxon>
        <taxon>Alphaproteobacteria</taxon>
        <taxon>Hyphomicrobiales</taxon>
        <taxon>Nitrobacteraceae</taxon>
        <taxon>Afipia</taxon>
    </lineage>
</organism>
<feature type="DNA-binding region" description="H-T-H motif" evidence="2">
    <location>
        <begin position="50"/>
        <end position="69"/>
    </location>
</feature>
<evidence type="ECO:0000313" key="6">
    <source>
        <dbReference type="Proteomes" id="UP000480266"/>
    </source>
</evidence>
<sequence length="92" mass="10008">MAITKPREPGTSEVRRGRGRPQARPDDETRAVIISAARNEFAVSGYAATSMESVARGAGVSTKTLYRLIPNKAALFEAIITDGLDQFTTRIR</sequence>
<feature type="region of interest" description="Disordered" evidence="3">
    <location>
        <begin position="1"/>
        <end position="28"/>
    </location>
</feature>
<dbReference type="Gene3D" id="1.10.357.10">
    <property type="entry name" value="Tetracycline Repressor, domain 2"/>
    <property type="match status" value="1"/>
</dbReference>
<evidence type="ECO:0000256" key="3">
    <source>
        <dbReference type="SAM" id="MobiDB-lite"/>
    </source>
</evidence>
<dbReference type="InterPro" id="IPR001647">
    <property type="entry name" value="HTH_TetR"/>
</dbReference>
<evidence type="ECO:0000256" key="2">
    <source>
        <dbReference type="PROSITE-ProRule" id="PRU00335"/>
    </source>
</evidence>
<dbReference type="PANTHER" id="PTHR30055:SF223">
    <property type="entry name" value="HTH-TYPE TRANSCRIPTIONAL REGULATOR UIDR"/>
    <property type="match status" value="1"/>
</dbReference>
<keyword evidence="1 2" id="KW-0238">DNA-binding</keyword>
<feature type="domain" description="HTH tetR-type" evidence="4">
    <location>
        <begin position="27"/>
        <end position="87"/>
    </location>
</feature>
<dbReference type="Pfam" id="PF00440">
    <property type="entry name" value="TetR_N"/>
    <property type="match status" value="1"/>
</dbReference>
<dbReference type="GO" id="GO:0003700">
    <property type="term" value="F:DNA-binding transcription factor activity"/>
    <property type="evidence" value="ECO:0007669"/>
    <property type="project" value="TreeGrafter"/>
</dbReference>
<proteinExistence type="predicted"/>
<dbReference type="GO" id="GO:0000976">
    <property type="term" value="F:transcription cis-regulatory region binding"/>
    <property type="evidence" value="ECO:0007669"/>
    <property type="project" value="TreeGrafter"/>
</dbReference>
<keyword evidence="6" id="KW-1185">Reference proteome</keyword>
<dbReference type="SUPFAM" id="SSF46689">
    <property type="entry name" value="Homeodomain-like"/>
    <property type="match status" value="1"/>
</dbReference>
<dbReference type="AlphaFoldDB" id="A0A7C9VJE4"/>
<feature type="compositionally biased region" description="Basic and acidic residues" evidence="3">
    <location>
        <begin position="1"/>
        <end position="16"/>
    </location>
</feature>
<comment type="caution">
    <text evidence="5">The sequence shown here is derived from an EMBL/GenBank/DDBJ whole genome shotgun (WGS) entry which is preliminary data.</text>
</comment>
<protein>
    <submittedName>
        <fullName evidence="5">Helix-turn-helix transcriptional regulator</fullName>
    </submittedName>
</protein>
<feature type="non-terminal residue" evidence="5">
    <location>
        <position position="92"/>
    </location>
</feature>
<dbReference type="InterPro" id="IPR009057">
    <property type="entry name" value="Homeodomain-like_sf"/>
</dbReference>
<dbReference type="PRINTS" id="PR00455">
    <property type="entry name" value="HTHTETR"/>
</dbReference>
<dbReference type="EMBL" id="JAAMRR010001691">
    <property type="protein sequence ID" value="NGX99808.1"/>
    <property type="molecule type" value="Genomic_DNA"/>
</dbReference>
<gene>
    <name evidence="5" type="ORF">G4V63_32900</name>
</gene>
<evidence type="ECO:0000256" key="1">
    <source>
        <dbReference type="ARBA" id="ARBA00023125"/>
    </source>
</evidence>